<keyword evidence="3" id="KW-1185">Reference proteome</keyword>
<name>A0A1I7VIH7_LOALO</name>
<dbReference type="InterPro" id="IPR041637">
    <property type="entry name" value="Caprin-1_dimer"/>
</dbReference>
<feature type="compositionally biased region" description="Low complexity" evidence="1">
    <location>
        <begin position="471"/>
        <end position="487"/>
    </location>
</feature>
<accession>A0A1I7VIH7</accession>
<dbReference type="STRING" id="7209.A0A1I7VIH7"/>
<protein>
    <submittedName>
        <fullName evidence="4">Caprin-1_dimer domain-containing protein</fullName>
    </submittedName>
</protein>
<reference evidence="3" key="1">
    <citation type="submission" date="2012-04" db="EMBL/GenBank/DDBJ databases">
        <title>The Genome Sequence of Loa loa.</title>
        <authorList>
            <consortium name="The Broad Institute Genome Sequencing Platform"/>
            <consortium name="Broad Institute Genome Sequencing Center for Infectious Disease"/>
            <person name="Nutman T.B."/>
            <person name="Fink D.L."/>
            <person name="Russ C."/>
            <person name="Young S."/>
            <person name="Zeng Q."/>
            <person name="Gargeya S."/>
            <person name="Alvarado L."/>
            <person name="Berlin A."/>
            <person name="Chapman S.B."/>
            <person name="Chen Z."/>
            <person name="Freedman E."/>
            <person name="Gellesch M."/>
            <person name="Goldberg J."/>
            <person name="Griggs A."/>
            <person name="Gujja S."/>
            <person name="Heilman E.R."/>
            <person name="Heiman D."/>
            <person name="Howarth C."/>
            <person name="Mehta T."/>
            <person name="Neiman D."/>
            <person name="Pearson M."/>
            <person name="Roberts A."/>
            <person name="Saif S."/>
            <person name="Shea T."/>
            <person name="Shenoy N."/>
            <person name="Sisk P."/>
            <person name="Stolte C."/>
            <person name="Sykes S."/>
            <person name="White J."/>
            <person name="Yandava C."/>
            <person name="Haas B."/>
            <person name="Henn M.R."/>
            <person name="Nusbaum C."/>
            <person name="Birren B."/>
        </authorList>
    </citation>
    <scope>NUCLEOTIDE SEQUENCE [LARGE SCALE GENOMIC DNA]</scope>
</reference>
<feature type="domain" description="Caprin-1 dimerization" evidence="2">
    <location>
        <begin position="140"/>
        <end position="249"/>
    </location>
</feature>
<feature type="compositionally biased region" description="Gly residues" evidence="1">
    <location>
        <begin position="453"/>
        <end position="463"/>
    </location>
</feature>
<feature type="compositionally biased region" description="Basic and acidic residues" evidence="1">
    <location>
        <begin position="417"/>
        <end position="439"/>
    </location>
</feature>
<sequence>MSDLKAVGSRFFSWRDMALFHSAVSDLSITENLVPGMKGPESSQSITDNILSNPYSGIQFAFDKRRRNLEKRKNRLLQYEADLKDGKKLSEQQIEARYCIGEVDTQLEFLKDISRVLQTLQKEYLRGVKQRDDGMKKELAEHERKRLEDFIYFQNIIERFGKAEVKDVFLSGTDNKAKITEEECKLIEGLSEPFGLKCGESDTLMDFKNKCTDGSMLAYRILVGSKEKVVDDFSGIQIRELLEKIANCEHMLHGAKEEDQFIKSSESALESEIEQPKKDPKVVFVHVTNGSVENYAEGDMNQAGDTEFGFEGGIDPKALIRDPPPPIPFPVTVVPEDPTNTINGSNHNGVWRTEAKPEVSSKRRSNGAQDGFINGVEQVNGFGARGDERRQVRGAKSYGTQRNDFGSGGAKGGDFGKGLDAERGRTGGGSRRQERDNYDGPRNFRGVPRNSGRGFGSSGGRGGASNLTPRGSGFRNASNSNNNQMNGGFKGNGNGGGGLSGCGYNGPPQPPRRQLGFNFASDTF</sequence>
<evidence type="ECO:0000313" key="4">
    <source>
        <dbReference type="WBParaSite" id="EN70_2949"/>
    </source>
</evidence>
<reference evidence="4" key="2">
    <citation type="submission" date="2016-11" db="UniProtKB">
        <authorList>
            <consortium name="WormBaseParasite"/>
        </authorList>
    </citation>
    <scope>IDENTIFICATION</scope>
</reference>
<proteinExistence type="predicted"/>
<dbReference type="Pfam" id="PF18293">
    <property type="entry name" value="Caprin-1_dimer"/>
    <property type="match status" value="1"/>
</dbReference>
<evidence type="ECO:0000259" key="2">
    <source>
        <dbReference type="Pfam" id="PF18293"/>
    </source>
</evidence>
<organism evidence="3 4">
    <name type="scientific">Loa loa</name>
    <name type="common">Eye worm</name>
    <name type="synonym">Filaria loa</name>
    <dbReference type="NCBI Taxonomy" id="7209"/>
    <lineage>
        <taxon>Eukaryota</taxon>
        <taxon>Metazoa</taxon>
        <taxon>Ecdysozoa</taxon>
        <taxon>Nematoda</taxon>
        <taxon>Chromadorea</taxon>
        <taxon>Rhabditida</taxon>
        <taxon>Spirurina</taxon>
        <taxon>Spiruromorpha</taxon>
        <taxon>Filarioidea</taxon>
        <taxon>Onchocercidae</taxon>
        <taxon>Loa</taxon>
    </lineage>
</organism>
<evidence type="ECO:0000313" key="3">
    <source>
        <dbReference type="Proteomes" id="UP000095285"/>
    </source>
</evidence>
<feature type="compositionally biased region" description="Gly residues" evidence="1">
    <location>
        <begin position="406"/>
        <end position="416"/>
    </location>
</feature>
<dbReference type="AlphaFoldDB" id="A0A1I7VIH7"/>
<dbReference type="WBParaSite" id="EN70_2949">
    <property type="protein sequence ID" value="EN70_2949"/>
    <property type="gene ID" value="EN70_2949"/>
</dbReference>
<feature type="compositionally biased region" description="Gly residues" evidence="1">
    <location>
        <begin position="488"/>
        <end position="504"/>
    </location>
</feature>
<evidence type="ECO:0000256" key="1">
    <source>
        <dbReference type="SAM" id="MobiDB-lite"/>
    </source>
</evidence>
<feature type="region of interest" description="Disordered" evidence="1">
    <location>
        <begin position="340"/>
        <end position="524"/>
    </location>
</feature>
<dbReference type="Proteomes" id="UP000095285">
    <property type="component" value="Unassembled WGS sequence"/>
</dbReference>